<dbReference type="Pfam" id="PF00043">
    <property type="entry name" value="GST_C"/>
    <property type="match status" value="1"/>
</dbReference>
<comment type="similarity">
    <text evidence="1 3">Belongs to the GST superfamily.</text>
</comment>
<dbReference type="CDD" id="cd03180">
    <property type="entry name" value="GST_C_2"/>
    <property type="match status" value="1"/>
</dbReference>
<feature type="domain" description="GST C-terminal" evidence="5">
    <location>
        <begin position="87"/>
        <end position="207"/>
    </location>
</feature>
<dbReference type="RefSeq" id="WP_065993255.1">
    <property type="nucleotide sequence ID" value="NZ_MDEN01000069.1"/>
</dbReference>
<dbReference type="PANTHER" id="PTHR44051">
    <property type="entry name" value="GLUTATHIONE S-TRANSFERASE-RELATED"/>
    <property type="match status" value="1"/>
</dbReference>
<dbReference type="SUPFAM" id="SSF47616">
    <property type="entry name" value="GST C-terminal domain-like"/>
    <property type="match status" value="1"/>
</dbReference>
<protein>
    <submittedName>
        <fullName evidence="6">Glutathione S-transferase</fullName>
    </submittedName>
</protein>
<dbReference type="EMBL" id="MDEN01000069">
    <property type="protein sequence ID" value="OCX11725.1"/>
    <property type="molecule type" value="Genomic_DNA"/>
</dbReference>
<dbReference type="InterPro" id="IPR004045">
    <property type="entry name" value="Glutathione_S-Trfase_N"/>
</dbReference>
<dbReference type="PANTHER" id="PTHR44051:SF19">
    <property type="entry name" value="DISULFIDE-BOND OXIDOREDUCTASE YFCG"/>
    <property type="match status" value="1"/>
</dbReference>
<dbReference type="SFLD" id="SFLDS00019">
    <property type="entry name" value="Glutathione_Transferase_(cytos"/>
    <property type="match status" value="1"/>
</dbReference>
<dbReference type="InterPro" id="IPR036249">
    <property type="entry name" value="Thioredoxin-like_sf"/>
</dbReference>
<dbReference type="SUPFAM" id="SSF52833">
    <property type="entry name" value="Thioredoxin-like"/>
    <property type="match status" value="1"/>
</dbReference>
<gene>
    <name evidence="6" type="ORF">BBI10_26105</name>
</gene>
<dbReference type="SFLD" id="SFLDG01150">
    <property type="entry name" value="Main.1:_Beta-like"/>
    <property type="match status" value="1"/>
</dbReference>
<reference evidence="6 7" key="1">
    <citation type="submission" date="2016-08" db="EMBL/GenBank/DDBJ databases">
        <title>Whole genome sequence of Pseudomonas graminis strain UASWS1507, a potential biological control agent for agriculture.</title>
        <authorList>
            <person name="Crovadore J."/>
            <person name="Calmin G."/>
            <person name="Chablais R."/>
            <person name="Cochard B."/>
            <person name="Lefort F."/>
        </authorList>
    </citation>
    <scope>NUCLEOTIDE SEQUENCE [LARGE SCALE GENOMIC DNA]</scope>
    <source>
        <strain evidence="6 7">UASWS1507</strain>
    </source>
</reference>
<dbReference type="OrthoDB" id="5958450at2"/>
<dbReference type="Pfam" id="PF02798">
    <property type="entry name" value="GST_N"/>
    <property type="match status" value="1"/>
</dbReference>
<dbReference type="PROSITE" id="PS50405">
    <property type="entry name" value="GST_CTER"/>
    <property type="match status" value="1"/>
</dbReference>
<proteinExistence type="inferred from homology"/>
<dbReference type="CDD" id="cd03047">
    <property type="entry name" value="GST_N_2"/>
    <property type="match status" value="1"/>
</dbReference>
<comment type="caution">
    <text evidence="6">The sequence shown here is derived from an EMBL/GenBank/DDBJ whole genome shotgun (WGS) entry which is preliminary data.</text>
</comment>
<dbReference type="FunFam" id="3.40.30.10:FF:000039">
    <property type="entry name" value="Glutathione S-transferase domain"/>
    <property type="match status" value="1"/>
</dbReference>
<dbReference type="InterPro" id="IPR036282">
    <property type="entry name" value="Glutathione-S-Trfase_C_sf"/>
</dbReference>
<name>A0A1C2DAL0_9PSED</name>
<dbReference type="Gene3D" id="3.40.30.10">
    <property type="entry name" value="Glutaredoxin"/>
    <property type="match status" value="1"/>
</dbReference>
<evidence type="ECO:0000259" key="4">
    <source>
        <dbReference type="PROSITE" id="PS50404"/>
    </source>
</evidence>
<dbReference type="SFLD" id="SFLDG00358">
    <property type="entry name" value="Main_(cytGST)"/>
    <property type="match status" value="1"/>
</dbReference>
<dbReference type="PROSITE" id="PS50404">
    <property type="entry name" value="GST_NTER"/>
    <property type="match status" value="1"/>
</dbReference>
<evidence type="ECO:0000256" key="3">
    <source>
        <dbReference type="RuleBase" id="RU003494"/>
    </source>
</evidence>
<organism evidence="6 7">
    <name type="scientific">Pseudomonas graminis</name>
    <dbReference type="NCBI Taxonomy" id="158627"/>
    <lineage>
        <taxon>Bacteria</taxon>
        <taxon>Pseudomonadati</taxon>
        <taxon>Pseudomonadota</taxon>
        <taxon>Gammaproteobacteria</taxon>
        <taxon>Pseudomonadales</taxon>
        <taxon>Pseudomonadaceae</taxon>
        <taxon>Pseudomonas</taxon>
    </lineage>
</organism>
<dbReference type="GO" id="GO:0016740">
    <property type="term" value="F:transferase activity"/>
    <property type="evidence" value="ECO:0007669"/>
    <property type="project" value="UniProtKB-KW"/>
</dbReference>
<evidence type="ECO:0000313" key="7">
    <source>
        <dbReference type="Proteomes" id="UP000095143"/>
    </source>
</evidence>
<evidence type="ECO:0000259" key="5">
    <source>
        <dbReference type="PROSITE" id="PS50405"/>
    </source>
</evidence>
<dbReference type="Proteomes" id="UP000095143">
    <property type="component" value="Unassembled WGS sequence"/>
</dbReference>
<dbReference type="InterPro" id="IPR004046">
    <property type="entry name" value="GST_C"/>
</dbReference>
<sequence>MLKIWGRKNSSNVRKALWIAEELGLDYESLNAGGAFGINDQPEYLAKNPNGVVPMIEDGEFVLWESNTIVRYLAAQYAPDSSLYPDSPKLRAQAEKWMDWTTSTLAGPFRPVFWGVLRTPAEQQDWTQINAAKAEVERLLAIVDAALAHQPYLSGDEFGVGDIPLGCFAYPWFEMPIERRELPHLKAWYERLQQRPAYRKAVMTALT</sequence>
<evidence type="ECO:0000256" key="2">
    <source>
        <dbReference type="ARBA" id="ARBA00022679"/>
    </source>
</evidence>
<dbReference type="AlphaFoldDB" id="A0A1C2DAL0"/>
<dbReference type="InterPro" id="IPR010987">
    <property type="entry name" value="Glutathione-S-Trfase_C-like"/>
</dbReference>
<keyword evidence="2 6" id="KW-0808">Transferase</keyword>
<evidence type="ECO:0000313" key="6">
    <source>
        <dbReference type="EMBL" id="OCX11725.1"/>
    </source>
</evidence>
<feature type="domain" description="GST N-terminal" evidence="4">
    <location>
        <begin position="1"/>
        <end position="81"/>
    </location>
</feature>
<accession>A0A1C2DAL0</accession>
<dbReference type="InterPro" id="IPR040079">
    <property type="entry name" value="Glutathione_S-Trfase"/>
</dbReference>
<dbReference type="Gene3D" id="1.20.1050.10">
    <property type="match status" value="1"/>
</dbReference>
<evidence type="ECO:0000256" key="1">
    <source>
        <dbReference type="ARBA" id="ARBA00007409"/>
    </source>
</evidence>